<dbReference type="Pfam" id="PF03663">
    <property type="entry name" value="Glyco_hydro_76"/>
    <property type="match status" value="1"/>
</dbReference>
<keyword evidence="1" id="KW-0732">Signal</keyword>
<dbReference type="EMBL" id="JPOX01000048">
    <property type="protein sequence ID" value="KFX42167.1"/>
    <property type="molecule type" value="Genomic_DNA"/>
</dbReference>
<gene>
    <name evidence="2" type="ORF">GQ26_0480400</name>
</gene>
<dbReference type="PANTHER" id="PTHR47791">
    <property type="entry name" value="MEIOTICALLY UP-REGULATED GENE 191 PROTEIN"/>
    <property type="match status" value="1"/>
</dbReference>
<feature type="signal peptide" evidence="1">
    <location>
        <begin position="1"/>
        <end position="21"/>
    </location>
</feature>
<dbReference type="SUPFAM" id="SSF48208">
    <property type="entry name" value="Six-hairpin glycosidases"/>
    <property type="match status" value="1"/>
</dbReference>
<dbReference type="AlphaFoldDB" id="A0A093UPF2"/>
<dbReference type="PANTHER" id="PTHR47791:SF1">
    <property type="entry name" value="ENDO MANNANASE, GH76 FAMILY (EUROFUNG)"/>
    <property type="match status" value="1"/>
</dbReference>
<protein>
    <submittedName>
        <fullName evidence="2">Putative mannan endo-1,6-alpha-mannosidase</fullName>
    </submittedName>
</protein>
<comment type="caution">
    <text evidence="2">The sequence shown here is derived from an EMBL/GenBank/DDBJ whole genome shotgun (WGS) entry which is preliminary data.</text>
</comment>
<evidence type="ECO:0000256" key="1">
    <source>
        <dbReference type="SAM" id="SignalP"/>
    </source>
</evidence>
<accession>A0A093UPF2</accession>
<organism evidence="2">
    <name type="scientific">Talaromyces marneffei PM1</name>
    <dbReference type="NCBI Taxonomy" id="1077442"/>
    <lineage>
        <taxon>Eukaryota</taxon>
        <taxon>Fungi</taxon>
        <taxon>Dikarya</taxon>
        <taxon>Ascomycota</taxon>
        <taxon>Pezizomycotina</taxon>
        <taxon>Eurotiomycetes</taxon>
        <taxon>Eurotiomycetidae</taxon>
        <taxon>Eurotiales</taxon>
        <taxon>Trichocomaceae</taxon>
        <taxon>Talaromyces</taxon>
        <taxon>Talaromyces sect. Talaromyces</taxon>
    </lineage>
</organism>
<evidence type="ECO:0000313" key="2">
    <source>
        <dbReference type="EMBL" id="KFX42167.1"/>
    </source>
</evidence>
<dbReference type="HOGENOM" id="CLU_028686_3_0_1"/>
<dbReference type="InterPro" id="IPR005198">
    <property type="entry name" value="Glyco_hydro_76"/>
</dbReference>
<reference key="1">
    <citation type="journal article" date="2014" name="PLoS Genet.">
        <title>Signature Gene Expression Reveals Novel Clues to the Molecular Mechanisms of Dimorphic Transition in Penicillium marneffei.</title>
        <authorList>
            <person name="Yang E."/>
            <person name="Wang G."/>
            <person name="Cai J."/>
            <person name="Woo P.C."/>
            <person name="Lau S.K."/>
            <person name="Yuen K.-Y."/>
            <person name="Chow W.-N."/>
            <person name="Lin X."/>
        </authorList>
    </citation>
    <scope>NUCLEOTIDE SEQUENCE [LARGE SCALE GENOMIC DNA]</scope>
    <source>
        <strain>PM1</strain>
    </source>
</reference>
<dbReference type="InterPro" id="IPR053169">
    <property type="entry name" value="MUG_Protein"/>
</dbReference>
<dbReference type="GO" id="GO:0005975">
    <property type="term" value="P:carbohydrate metabolic process"/>
    <property type="evidence" value="ECO:0007669"/>
    <property type="project" value="InterPro"/>
</dbReference>
<proteinExistence type="predicted"/>
<name>A0A093UPF2_TALMA</name>
<feature type="chain" id="PRO_5001887805" evidence="1">
    <location>
        <begin position="22"/>
        <end position="389"/>
    </location>
</feature>
<dbReference type="Gene3D" id="1.50.10.20">
    <property type="match status" value="1"/>
</dbReference>
<dbReference type="InterPro" id="IPR008928">
    <property type="entry name" value="6-hairpin_glycosidase_sf"/>
</dbReference>
<reference evidence="2" key="2">
    <citation type="journal article" date="2014" name="PLoS Genet.">
        <title>Signature gene expression reveals novel clues to the molecular mechanisms of dimorphic transition in Penicillium marneffei.</title>
        <authorList>
            <person name="Yang E."/>
            <person name="Wang G."/>
            <person name="Cai J."/>
            <person name="Woo P.C."/>
            <person name="Lau S.K."/>
            <person name="Yuen K.-Y."/>
            <person name="Chow W.-N."/>
            <person name="Lin X."/>
        </authorList>
    </citation>
    <scope>NUCLEOTIDE SEQUENCE</scope>
    <source>
        <strain evidence="2">PM1</strain>
    </source>
</reference>
<dbReference type="eggNOG" id="ENOG502S9QC">
    <property type="taxonomic scope" value="Eukaryota"/>
</dbReference>
<sequence>MAFKASSLASSLLLLAAGTSAQIANAEATYATLQEWYNLSTGLWNTAGWWNGANAMTVIAELAAVDAGIVQDAMSVFETTFRVAPSANPSHGIEKSVDTNGLIQTSYPAGWPRDMISKRAAPDPTDPSVWLDRANDDAEWWGLAWVAAYDVTGNETYLTLAEGIFNKIAAGWGTNCENGGIYWETTNHYVNAIASELFISLAAHLANRVLDNSATYIAWAEEAWNWFANTGMINANGTINDGLTSDCVNNGQPVWSYNQGVILGGLTELNRISPNESYIDSANSIAQAAIAAIADSNYVIHDYACEPNCEPDATQFKGIFMRNLLLLQKASPHDLYSQVIKSCAESIWANDRDTTTGQLGVNWAGPFVTPADASTVSSAMGALVAAISV</sequence>